<evidence type="ECO:0000313" key="1">
    <source>
        <dbReference type="EMBL" id="WFR97461.1"/>
    </source>
</evidence>
<reference evidence="2" key="2">
    <citation type="journal article" date="2023" name="MicrobiologyOpen">
        <title>Genomics of the tumorigenes clade of the family Rhizobiaceae and description of Rhizobium rhododendri sp. nov.</title>
        <authorList>
            <person name="Kuzmanovic N."/>
            <person name="diCenzo G.C."/>
            <person name="Bunk B."/>
            <person name="Sproeer C."/>
            <person name="Fruehling A."/>
            <person name="Neumann-Schaal M."/>
            <person name="Overmann J."/>
            <person name="Smalla K."/>
        </authorList>
    </citation>
    <scope>NUCLEOTIDE SEQUENCE [LARGE SCALE GENOMIC DNA]</scope>
    <source>
        <strain evidence="2">1078</strain>
    </source>
</reference>
<keyword evidence="2" id="KW-1185">Reference proteome</keyword>
<reference evidence="1 2" key="1">
    <citation type="journal article" date="2018" name="Sci. Rep.">
        <title>Rhizobium tumorigenes sp. nov., a novel plant tumorigenic bacterium isolated from cane gall tumors on thornless blackberry.</title>
        <authorList>
            <person name="Kuzmanovi N."/>
            <person name="Smalla K."/>
            <person name="Gronow S."/>
            <person name="PuBawska J."/>
        </authorList>
    </citation>
    <scope>NUCLEOTIDE SEQUENCE [LARGE SCALE GENOMIC DNA]</scope>
    <source>
        <strain evidence="1 2">1078</strain>
    </source>
</reference>
<name>A0AAF1KJA3_9HYPH</name>
<dbReference type="KEGG" id="rtu:PR017_07515"/>
<organism evidence="1 2">
    <name type="scientific">Rhizobium tumorigenes</name>
    <dbReference type="NCBI Taxonomy" id="2041385"/>
    <lineage>
        <taxon>Bacteria</taxon>
        <taxon>Pseudomonadati</taxon>
        <taxon>Pseudomonadota</taxon>
        <taxon>Alphaproteobacteria</taxon>
        <taxon>Hyphomicrobiales</taxon>
        <taxon>Rhizobiaceae</taxon>
        <taxon>Rhizobium/Agrobacterium group</taxon>
        <taxon>Rhizobium</taxon>
    </lineage>
</organism>
<sequence>MSAAIADDPDTRDANVALTKAKARKLPLRRISISITTPHESLAASIRSIGKCRVKKPVRGAGAFLAADTEKPQLL</sequence>
<dbReference type="RefSeq" id="WP_162604200.1">
    <property type="nucleotide sequence ID" value="NZ_CP117255.1"/>
</dbReference>
<dbReference type="AlphaFoldDB" id="A0AAF1KJA3"/>
<evidence type="ECO:0000313" key="2">
    <source>
        <dbReference type="Proteomes" id="UP000249499"/>
    </source>
</evidence>
<dbReference type="Proteomes" id="UP000249499">
    <property type="component" value="Chromosome"/>
</dbReference>
<accession>A0AAF1KJA3</accession>
<dbReference type="EMBL" id="CP117255">
    <property type="protein sequence ID" value="WFR97461.1"/>
    <property type="molecule type" value="Genomic_DNA"/>
</dbReference>
<proteinExistence type="predicted"/>
<gene>
    <name evidence="1" type="ORF">PR017_07515</name>
</gene>
<protein>
    <submittedName>
        <fullName evidence="1">Uncharacterized protein</fullName>
    </submittedName>
</protein>